<evidence type="ECO:0000313" key="2">
    <source>
        <dbReference type="EMBL" id="GEL22338.1"/>
    </source>
</evidence>
<dbReference type="InterPro" id="IPR036182">
    <property type="entry name" value="PCuAC_sf"/>
</dbReference>
<dbReference type="RefSeq" id="WP_147103413.1">
    <property type="nucleotide sequence ID" value="NZ_BJVJ01000008.1"/>
</dbReference>
<dbReference type="SUPFAM" id="SSF110087">
    <property type="entry name" value="DR1885-like metal-binding protein"/>
    <property type="match status" value="1"/>
</dbReference>
<keyword evidence="1" id="KW-0732">Signal</keyword>
<organism evidence="2 3">
    <name type="scientific">Pseudonocardia sulfidoxydans NBRC 16205</name>
    <dbReference type="NCBI Taxonomy" id="1223511"/>
    <lineage>
        <taxon>Bacteria</taxon>
        <taxon>Bacillati</taxon>
        <taxon>Actinomycetota</taxon>
        <taxon>Actinomycetes</taxon>
        <taxon>Pseudonocardiales</taxon>
        <taxon>Pseudonocardiaceae</taxon>
        <taxon>Pseudonocardia</taxon>
    </lineage>
</organism>
<evidence type="ECO:0000313" key="3">
    <source>
        <dbReference type="Proteomes" id="UP000321685"/>
    </source>
</evidence>
<keyword evidence="3" id="KW-1185">Reference proteome</keyword>
<proteinExistence type="predicted"/>
<dbReference type="Gene3D" id="2.60.40.1890">
    <property type="entry name" value="PCu(A)C copper chaperone"/>
    <property type="match status" value="1"/>
</dbReference>
<evidence type="ECO:0000256" key="1">
    <source>
        <dbReference type="SAM" id="SignalP"/>
    </source>
</evidence>
<name>A0A511DH75_9PSEU</name>
<dbReference type="InterPro" id="IPR007410">
    <property type="entry name" value="LpqE-like"/>
</dbReference>
<protein>
    <submittedName>
        <fullName evidence="2">Putative lipoprotein LpqE</fullName>
    </submittedName>
</protein>
<dbReference type="EMBL" id="BJVJ01000008">
    <property type="protein sequence ID" value="GEL22338.1"/>
    <property type="molecule type" value="Genomic_DNA"/>
</dbReference>
<sequence>MVLALFALAALVGAAGCGAGQHTQTANQVTASGGAAGAVGSIVVRDAHFAWSGPVAGGSVYQPGEDVALQVTIVNERRGGPQPADRLVAVSSPVATSAEIDGDSRIQDGDVVTAGYDQPQASMILAGEGGVDITLIGLTTPIRAGLSYPVVFTFEHAGQLRLDVPVENPDVRPGYERAPSGRA</sequence>
<dbReference type="Pfam" id="PF04314">
    <property type="entry name" value="PCuAC"/>
    <property type="match status" value="1"/>
</dbReference>
<comment type="caution">
    <text evidence="2">The sequence shown here is derived from an EMBL/GenBank/DDBJ whole genome shotgun (WGS) entry which is preliminary data.</text>
</comment>
<feature type="chain" id="PRO_5038863390" evidence="1">
    <location>
        <begin position="20"/>
        <end position="183"/>
    </location>
</feature>
<feature type="signal peptide" evidence="1">
    <location>
        <begin position="1"/>
        <end position="19"/>
    </location>
</feature>
<gene>
    <name evidence="2" type="primary">lpqE</name>
    <name evidence="2" type="ORF">PSU4_12920</name>
</gene>
<dbReference type="OrthoDB" id="5188566at2"/>
<keyword evidence="2" id="KW-0449">Lipoprotein</keyword>
<reference evidence="2 3" key="1">
    <citation type="submission" date="2019-07" db="EMBL/GenBank/DDBJ databases">
        <title>Whole genome shotgun sequence of Pseudonocardia sulfidoxydans NBRC 16205.</title>
        <authorList>
            <person name="Hosoyama A."/>
            <person name="Uohara A."/>
            <person name="Ohji S."/>
            <person name="Ichikawa N."/>
        </authorList>
    </citation>
    <scope>NUCLEOTIDE SEQUENCE [LARGE SCALE GENOMIC DNA]</scope>
    <source>
        <strain evidence="2 3">NBRC 16205</strain>
    </source>
</reference>
<accession>A0A511DH75</accession>
<dbReference type="Proteomes" id="UP000321685">
    <property type="component" value="Unassembled WGS sequence"/>
</dbReference>
<dbReference type="AlphaFoldDB" id="A0A511DH75"/>